<dbReference type="AlphaFoldDB" id="A0A0R2C106"/>
<accession>A0A0R2C106</accession>
<organism evidence="1 2">
    <name type="scientific">Liquorilactobacillus vini DSM 20605</name>
    <dbReference type="NCBI Taxonomy" id="1133569"/>
    <lineage>
        <taxon>Bacteria</taxon>
        <taxon>Bacillati</taxon>
        <taxon>Bacillota</taxon>
        <taxon>Bacilli</taxon>
        <taxon>Lactobacillales</taxon>
        <taxon>Lactobacillaceae</taxon>
        <taxon>Liquorilactobacillus</taxon>
    </lineage>
</organism>
<evidence type="ECO:0000313" key="1">
    <source>
        <dbReference type="EMBL" id="KRM85208.1"/>
    </source>
</evidence>
<dbReference type="EMBL" id="AYYX01000064">
    <property type="protein sequence ID" value="KRM85208.1"/>
    <property type="molecule type" value="Genomic_DNA"/>
</dbReference>
<protein>
    <submittedName>
        <fullName evidence="1">Uncharacterized protein</fullName>
    </submittedName>
</protein>
<proteinExistence type="predicted"/>
<dbReference type="PATRIC" id="fig|1133569.4.peg.1981"/>
<dbReference type="RefSeq" id="WP_010579686.1">
    <property type="nucleotide sequence ID" value="NZ_AHYZ01000030.1"/>
</dbReference>
<gene>
    <name evidence="1" type="ORF">FD21_GL001830</name>
</gene>
<dbReference type="OrthoDB" id="2323375at2"/>
<reference evidence="1 2" key="1">
    <citation type="journal article" date="2015" name="Genome Announc.">
        <title>Expanding the biotechnology potential of lactobacilli through comparative genomics of 213 strains and associated genera.</title>
        <authorList>
            <person name="Sun Z."/>
            <person name="Harris H.M."/>
            <person name="McCann A."/>
            <person name="Guo C."/>
            <person name="Argimon S."/>
            <person name="Zhang W."/>
            <person name="Yang X."/>
            <person name="Jeffery I.B."/>
            <person name="Cooney J.C."/>
            <person name="Kagawa T.F."/>
            <person name="Liu W."/>
            <person name="Song Y."/>
            <person name="Salvetti E."/>
            <person name="Wrobel A."/>
            <person name="Rasinkangas P."/>
            <person name="Parkhill J."/>
            <person name="Rea M.C."/>
            <person name="O'Sullivan O."/>
            <person name="Ritari J."/>
            <person name="Douillard F.P."/>
            <person name="Paul Ross R."/>
            <person name="Yang R."/>
            <person name="Briner A.E."/>
            <person name="Felis G.E."/>
            <person name="de Vos W.M."/>
            <person name="Barrangou R."/>
            <person name="Klaenhammer T.R."/>
            <person name="Caufield P.W."/>
            <person name="Cui Y."/>
            <person name="Zhang H."/>
            <person name="O'Toole P.W."/>
        </authorList>
    </citation>
    <scope>NUCLEOTIDE SEQUENCE [LARGE SCALE GENOMIC DNA]</scope>
    <source>
        <strain evidence="1 2">DSM 20605</strain>
    </source>
</reference>
<comment type="caution">
    <text evidence="1">The sequence shown here is derived from an EMBL/GenBank/DDBJ whole genome shotgun (WGS) entry which is preliminary data.</text>
</comment>
<evidence type="ECO:0000313" key="2">
    <source>
        <dbReference type="Proteomes" id="UP000051576"/>
    </source>
</evidence>
<name>A0A0R2C106_9LACO</name>
<keyword evidence="2" id="KW-1185">Reference proteome</keyword>
<dbReference type="Proteomes" id="UP000051576">
    <property type="component" value="Unassembled WGS sequence"/>
</dbReference>
<dbReference type="eggNOG" id="ENOG50309VN">
    <property type="taxonomic scope" value="Bacteria"/>
</dbReference>
<sequence length="255" mass="29840">MLNCPNEGFEQLLQQLQQAARFDQNASIAGKTTIMVIDCHKQAIDPRYKSLIIDQHQELIVTDKPTKWLLNQWMTVSPFGLSVTRAYQRLSHGRVKSLNYVLGEIMFVPIGGATQHSTTWLGMHYLIDKYFYSADGRTLYLKLDEFMKRPLTISLPVRKHIFEQQLKDAQCVLIEQYHVWRWMKAQFQNLSQTKLYQESLKNIDQAKLFSPSVMVGEVRMELITFSLEAAYQEKVKKEEVERASHEIIRRQELLD</sequence>
<dbReference type="STRING" id="1133569.FD21_GL001830"/>